<dbReference type="PANTHER" id="PTHR18868:SF28">
    <property type="entry name" value="PEPTIDASE S1 DOMAIN-CONTAINING PROTEIN"/>
    <property type="match status" value="1"/>
</dbReference>
<evidence type="ECO:0000313" key="2">
    <source>
        <dbReference type="EMBL" id="JAD17432.1"/>
    </source>
</evidence>
<proteinExistence type="predicted"/>
<protein>
    <submittedName>
        <fullName evidence="2">Uncharacterized protein</fullName>
    </submittedName>
</protein>
<dbReference type="AlphaFoldDB" id="A0A0A8Y0B2"/>
<evidence type="ECO:0000256" key="1">
    <source>
        <dbReference type="SAM" id="MobiDB-lite"/>
    </source>
</evidence>
<dbReference type="Pfam" id="PF13365">
    <property type="entry name" value="Trypsin_2"/>
    <property type="match status" value="1"/>
</dbReference>
<feature type="region of interest" description="Disordered" evidence="1">
    <location>
        <begin position="1"/>
        <end position="32"/>
    </location>
</feature>
<accession>A0A0A8Y0B2</accession>
<reference evidence="2" key="1">
    <citation type="submission" date="2014-09" db="EMBL/GenBank/DDBJ databases">
        <authorList>
            <person name="Magalhaes I.L.F."/>
            <person name="Oliveira U."/>
            <person name="Santos F.R."/>
            <person name="Vidigal T.H.D.A."/>
            <person name="Brescovit A.D."/>
            <person name="Santos A.J."/>
        </authorList>
    </citation>
    <scope>NUCLEOTIDE SEQUENCE</scope>
    <source>
        <tissue evidence="2">Shoot tissue taken approximately 20 cm above the soil surface</tissue>
    </source>
</reference>
<sequence length="652" mass="72618">MSREQRAIKRRNKLESSLTSSGSGGPKRSRDGLKGMRRAIKKMFKLQAIQAALVEFEERLCDVEEERFGDLPDREVSNVPFEEKAFGHAVERGQQLCRTSASDTPDLSDIVVSLALFDGDKMLFACSGIPLPEGRAKMLVTRFVTSARLVTAFNDNRNKDDKLRIEVRLPKGKITNGFLGLYDQDIAIVTSVGFLNVHPVDMEFKARPVCCDDQILAAGRAFKSCSLMAMYGSLSTEHRNTLVSDSQDFPEAVLGGPLIGSDKRFLGMSLDLCGGDGNLRCTSFLPLRLLCERLKHFEILNPKQIHFLGYSLPKDVKSIVPSGFRKTIYRLRSRGYPMPPSLVLEFNGRLLNRFEERFGELRAWKGYPFGAPPGGSSERIWAQLGNKIATDMSRRVVSLASFHEFVRYFACTGMLIKWNGSNAARTVILTSASLVRSHDKEDNVDNNLRIEVFLPPNQRAIGKLEFYSLNYNIAIVSVKNLNATRPEDIFNNMHKSQMVKGQKSSGKVAAIGRDTIHGLLMASIGEVKHRNKAKLDCKDLQLSTCKIKKAGIGGPLINFDGSFVGMNFYDGNEITPFLPRSKIVNVLSGHIRSSLPSICMADDNGFFVPIHIGDDGGRTEKNKWPVPEPYWSHGALDVDRSYVPELIGRTLN</sequence>
<reference evidence="2" key="2">
    <citation type="journal article" date="2015" name="Data Brief">
        <title>Shoot transcriptome of the giant reed, Arundo donax.</title>
        <authorList>
            <person name="Barrero R.A."/>
            <person name="Guerrero F.D."/>
            <person name="Moolhuijzen P."/>
            <person name="Goolsby J.A."/>
            <person name="Tidwell J."/>
            <person name="Bellgard S.E."/>
            <person name="Bellgard M.I."/>
        </authorList>
    </citation>
    <scope>NUCLEOTIDE SEQUENCE</scope>
    <source>
        <tissue evidence="2">Shoot tissue taken approximately 20 cm above the soil surface</tissue>
    </source>
</reference>
<organism evidence="2">
    <name type="scientific">Arundo donax</name>
    <name type="common">Giant reed</name>
    <name type="synonym">Donax arundinaceus</name>
    <dbReference type="NCBI Taxonomy" id="35708"/>
    <lineage>
        <taxon>Eukaryota</taxon>
        <taxon>Viridiplantae</taxon>
        <taxon>Streptophyta</taxon>
        <taxon>Embryophyta</taxon>
        <taxon>Tracheophyta</taxon>
        <taxon>Spermatophyta</taxon>
        <taxon>Magnoliopsida</taxon>
        <taxon>Liliopsida</taxon>
        <taxon>Poales</taxon>
        <taxon>Poaceae</taxon>
        <taxon>PACMAD clade</taxon>
        <taxon>Arundinoideae</taxon>
        <taxon>Arundineae</taxon>
        <taxon>Arundo</taxon>
    </lineage>
</organism>
<dbReference type="InterPro" id="IPR009003">
    <property type="entry name" value="Peptidase_S1_PA"/>
</dbReference>
<dbReference type="PANTHER" id="PTHR18868">
    <property type="entry name" value="OS07G0665300 PROTEIN-RELATED"/>
    <property type="match status" value="1"/>
</dbReference>
<name>A0A0A8Y0B2_ARUDO</name>
<dbReference type="SUPFAM" id="SSF50494">
    <property type="entry name" value="Trypsin-like serine proteases"/>
    <property type="match status" value="2"/>
</dbReference>
<dbReference type="EMBL" id="GBRH01280463">
    <property type="protein sequence ID" value="JAD17432.1"/>
    <property type="molecule type" value="Transcribed_RNA"/>
</dbReference>